<feature type="region of interest" description="Disordered" evidence="1">
    <location>
        <begin position="447"/>
        <end position="467"/>
    </location>
</feature>
<dbReference type="InterPro" id="IPR010736">
    <property type="entry name" value="SHIPPO-rpt"/>
</dbReference>
<reference evidence="2" key="1">
    <citation type="submission" date="2009-08" db="EMBL/GenBank/DDBJ databases">
        <title>Annotation of Salpingoeca rosetta.</title>
        <authorList>
            <consortium name="The Broad Institute Genome Sequencing Platform"/>
            <person name="Russ C."/>
            <person name="Cuomo C."/>
            <person name="Burger G."/>
            <person name="Gray M.W."/>
            <person name="Holland P.W.H."/>
            <person name="King N."/>
            <person name="Lang F.B.F."/>
            <person name="Roger A.J."/>
            <person name="Ruiz-Trillo I."/>
            <person name="Young S.K."/>
            <person name="Zeng Q."/>
            <person name="Gargeya S."/>
            <person name="Alvarado L."/>
            <person name="Berlin A."/>
            <person name="Chapman S.B."/>
            <person name="Chen Z."/>
            <person name="Freedman E."/>
            <person name="Gellesch M."/>
            <person name="Goldberg J."/>
            <person name="Griggs A."/>
            <person name="Gujja S."/>
            <person name="Heilman E."/>
            <person name="Heiman D."/>
            <person name="Howarth C."/>
            <person name="Mehta T."/>
            <person name="Neiman D."/>
            <person name="Pearson M."/>
            <person name="Roberts A."/>
            <person name="Saif S."/>
            <person name="Shea T."/>
            <person name="Shenoy N."/>
            <person name="Sisk P."/>
            <person name="Stolte C."/>
            <person name="Sykes S."/>
            <person name="White J."/>
            <person name="Yandava C."/>
            <person name="Haas B."/>
            <person name="Nusbaum C."/>
            <person name="Birren B."/>
        </authorList>
    </citation>
    <scope>NUCLEOTIDE SEQUENCE [LARGE SCALE GENOMIC DNA]</scope>
    <source>
        <strain evidence="2">ATCC 50818</strain>
    </source>
</reference>
<feature type="region of interest" description="Disordered" evidence="1">
    <location>
        <begin position="98"/>
        <end position="117"/>
    </location>
</feature>
<sequence length="754" mass="80567">MQLHRLSTPQQIPITTTTPIEQRHTQANQLIDIVVAASPTPAEVQPIATKGRPHSWLQPAWSRAYNPQEYTAPSPYAGTDGGFLPTSWVDLGVVETEDSASESSCPDSTQAGVSQPRARECMLTAHEVGRDAPGPGAYDVTAKVAYKDAGVALRGRAPEPTSDETPGPGQYAQSPERKQHHKRGAAIVGRTIVKRDGQVPGPADYTTSPGARATRLKRAPIAMLIGRSRSSKKQEKRPGPADYAAPPTLGQDTAPAFTLGGRRKETKHEKGPGPQTYATEAAWHGRHRRQPHAVLASRRRQQDHPEGPGAGKYHIGTAEEALRARRRALLIGRRVDRPDKEQRPGPSDYSTDAVLALKGKRAAAALVVGRAREHDKEARHPQPGPNAYAPEASRGIGSTARAFTLTGRVEQKLAAADTPAPGQYAVLPTAPSGGAARIVSRRYERAEKAGPGPGRYTGGDGAELGTDTRRGISILGRREHADERAKIGPGPGKYVGETAMPRRGPAATLLGRPEERRCFRRRKKQKKEDDGAGDGKHGRVAFDSDDEAGWWTEQGPGPAAYNLAEATDRERTRGAAILLGRPKERRVPLAPGPADYAAASAGDRAQGRGAVSFGKPPPREEQPRDTGPAPWDYDTTAAPAAAAKAGAIITGRPKTPRKLETPGPQYAPDPTQTRVGPSFTFTGRGWNEQKVEGPGPAKYSAADIEAEKAKKSMAGPRILGRPKEKPPGHPRHRMRPKPAHPSSSSSSSSSLGSF</sequence>
<dbReference type="GeneID" id="16073733"/>
<feature type="compositionally biased region" description="Polar residues" evidence="1">
    <location>
        <begin position="670"/>
        <end position="681"/>
    </location>
</feature>
<dbReference type="Pfam" id="PF07004">
    <property type="entry name" value="SHIPPO-rpt"/>
    <property type="match status" value="4"/>
</dbReference>
<feature type="compositionally biased region" description="Basic and acidic residues" evidence="1">
    <location>
        <begin position="526"/>
        <end position="542"/>
    </location>
</feature>
<dbReference type="AlphaFoldDB" id="F2UCF1"/>
<feature type="region of interest" description="Disordered" evidence="1">
    <location>
        <begin position="573"/>
        <end position="754"/>
    </location>
</feature>
<dbReference type="OMA" id="VHNCIPA"/>
<gene>
    <name evidence="2" type="ORF">PTSG_06270</name>
</gene>
<feature type="region of interest" description="Disordered" evidence="1">
    <location>
        <begin position="511"/>
        <end position="559"/>
    </location>
</feature>
<dbReference type="RefSeq" id="XP_004993158.1">
    <property type="nucleotide sequence ID" value="XM_004993101.1"/>
</dbReference>
<dbReference type="PANTHER" id="PTHR21580">
    <property type="entry name" value="SHIPPO-1-RELATED"/>
    <property type="match status" value="1"/>
</dbReference>
<feature type="region of interest" description="Disordered" evidence="1">
    <location>
        <begin position="374"/>
        <end position="393"/>
    </location>
</feature>
<name>F2UCF1_SALR5</name>
<feature type="compositionally biased region" description="Low complexity" evidence="1">
    <location>
        <begin position="592"/>
        <end position="610"/>
    </location>
</feature>
<feature type="compositionally biased region" description="Polar residues" evidence="1">
    <location>
        <begin position="101"/>
        <end position="113"/>
    </location>
</feature>
<feature type="compositionally biased region" description="Basic residues" evidence="1">
    <location>
        <begin position="284"/>
        <end position="299"/>
    </location>
</feature>
<keyword evidence="3" id="KW-1185">Reference proteome</keyword>
<proteinExistence type="predicted"/>
<feature type="region of interest" description="Disordered" evidence="1">
    <location>
        <begin position="155"/>
        <end position="313"/>
    </location>
</feature>
<dbReference type="EMBL" id="GL832968">
    <property type="protein sequence ID" value="EGD74258.1"/>
    <property type="molecule type" value="Genomic_DNA"/>
</dbReference>
<feature type="compositionally biased region" description="Gly residues" evidence="1">
    <location>
        <begin position="451"/>
        <end position="462"/>
    </location>
</feature>
<feature type="region of interest" description="Disordered" evidence="1">
    <location>
        <begin position="1"/>
        <end position="21"/>
    </location>
</feature>
<evidence type="ECO:0000313" key="3">
    <source>
        <dbReference type="Proteomes" id="UP000007799"/>
    </source>
</evidence>
<protein>
    <submittedName>
        <fullName evidence="2">Uncharacterized protein</fullName>
    </submittedName>
</protein>
<organism evidence="3">
    <name type="scientific">Salpingoeca rosetta (strain ATCC 50818 / BSB-021)</name>
    <dbReference type="NCBI Taxonomy" id="946362"/>
    <lineage>
        <taxon>Eukaryota</taxon>
        <taxon>Choanoflagellata</taxon>
        <taxon>Craspedida</taxon>
        <taxon>Salpingoecidae</taxon>
        <taxon>Salpingoeca</taxon>
    </lineage>
</organism>
<accession>F2UCF1</accession>
<dbReference type="InterPro" id="IPR051291">
    <property type="entry name" value="CIMAP"/>
</dbReference>
<feature type="compositionally biased region" description="Low complexity" evidence="1">
    <location>
        <begin position="742"/>
        <end position="754"/>
    </location>
</feature>
<feature type="compositionally biased region" description="Basic residues" evidence="1">
    <location>
        <begin position="728"/>
        <end position="738"/>
    </location>
</feature>
<evidence type="ECO:0000313" key="2">
    <source>
        <dbReference type="EMBL" id="EGD74258.1"/>
    </source>
</evidence>
<feature type="compositionally biased region" description="Basic and acidic residues" evidence="1">
    <location>
        <begin position="262"/>
        <end position="271"/>
    </location>
</feature>
<feature type="compositionally biased region" description="Low complexity" evidence="1">
    <location>
        <begin position="637"/>
        <end position="647"/>
    </location>
</feature>
<evidence type="ECO:0000256" key="1">
    <source>
        <dbReference type="SAM" id="MobiDB-lite"/>
    </source>
</evidence>
<feature type="compositionally biased region" description="Low complexity" evidence="1">
    <location>
        <begin position="8"/>
        <end position="20"/>
    </location>
</feature>
<dbReference type="InParanoid" id="F2UCF1"/>
<dbReference type="Proteomes" id="UP000007799">
    <property type="component" value="Unassembled WGS sequence"/>
</dbReference>
<dbReference type="KEGG" id="sre:PTSG_06270"/>